<name>A0A843W4J5_COLES</name>
<gene>
    <name evidence="2" type="ORF">Taro_037597</name>
</gene>
<dbReference type="AlphaFoldDB" id="A0A843W4J5"/>
<protein>
    <submittedName>
        <fullName evidence="2">Uncharacterized protein</fullName>
    </submittedName>
</protein>
<dbReference type="Proteomes" id="UP000652761">
    <property type="component" value="Unassembled WGS sequence"/>
</dbReference>
<keyword evidence="1" id="KW-0732">Signal</keyword>
<feature type="chain" id="PRO_5032879781" evidence="1">
    <location>
        <begin position="26"/>
        <end position="107"/>
    </location>
</feature>
<sequence>MVCPGGGTVVFVFQWWYLMVVGGQADLILLSTPNSPEDLFNLPHPALCQQWLTLPLKRGQSHPLESLHDGRTTMAMLLRNWSWSLSLSLQLSLKCSLSVCLSLHSLH</sequence>
<feature type="signal peptide" evidence="1">
    <location>
        <begin position="1"/>
        <end position="25"/>
    </location>
</feature>
<evidence type="ECO:0000313" key="2">
    <source>
        <dbReference type="EMBL" id="MQM04792.1"/>
    </source>
</evidence>
<dbReference type="EMBL" id="NMUH01003284">
    <property type="protein sequence ID" value="MQM04792.1"/>
    <property type="molecule type" value="Genomic_DNA"/>
</dbReference>
<comment type="caution">
    <text evidence="2">The sequence shown here is derived from an EMBL/GenBank/DDBJ whole genome shotgun (WGS) entry which is preliminary data.</text>
</comment>
<organism evidence="2 3">
    <name type="scientific">Colocasia esculenta</name>
    <name type="common">Wild taro</name>
    <name type="synonym">Arum esculentum</name>
    <dbReference type="NCBI Taxonomy" id="4460"/>
    <lineage>
        <taxon>Eukaryota</taxon>
        <taxon>Viridiplantae</taxon>
        <taxon>Streptophyta</taxon>
        <taxon>Embryophyta</taxon>
        <taxon>Tracheophyta</taxon>
        <taxon>Spermatophyta</taxon>
        <taxon>Magnoliopsida</taxon>
        <taxon>Liliopsida</taxon>
        <taxon>Araceae</taxon>
        <taxon>Aroideae</taxon>
        <taxon>Colocasieae</taxon>
        <taxon>Colocasia</taxon>
    </lineage>
</organism>
<accession>A0A843W4J5</accession>
<proteinExistence type="predicted"/>
<evidence type="ECO:0000313" key="3">
    <source>
        <dbReference type="Proteomes" id="UP000652761"/>
    </source>
</evidence>
<evidence type="ECO:0000256" key="1">
    <source>
        <dbReference type="SAM" id="SignalP"/>
    </source>
</evidence>
<keyword evidence="3" id="KW-1185">Reference proteome</keyword>
<reference evidence="2" key="1">
    <citation type="submission" date="2017-07" db="EMBL/GenBank/DDBJ databases">
        <title>Taro Niue Genome Assembly and Annotation.</title>
        <authorList>
            <person name="Atibalentja N."/>
            <person name="Keating K."/>
            <person name="Fields C.J."/>
        </authorList>
    </citation>
    <scope>NUCLEOTIDE SEQUENCE</scope>
    <source>
        <strain evidence="2">Niue_2</strain>
        <tissue evidence="2">Leaf</tissue>
    </source>
</reference>